<dbReference type="InterPro" id="IPR008278">
    <property type="entry name" value="4-PPantetheinyl_Trfase_dom"/>
</dbReference>
<dbReference type="RefSeq" id="WP_385877377.1">
    <property type="nucleotide sequence ID" value="NZ_JBHLXE010000097.1"/>
</dbReference>
<feature type="binding site" evidence="8">
    <location>
        <position position="6"/>
    </location>
    <ligand>
        <name>Mg(2+)</name>
        <dbReference type="ChEBI" id="CHEBI:18420"/>
    </ligand>
</feature>
<feature type="binding site" evidence="8">
    <location>
        <position position="55"/>
    </location>
    <ligand>
        <name>Mg(2+)</name>
        <dbReference type="ChEBI" id="CHEBI:18420"/>
    </ligand>
</feature>
<dbReference type="Proteomes" id="UP001589758">
    <property type="component" value="Unassembled WGS sequence"/>
</dbReference>
<dbReference type="Pfam" id="PF01648">
    <property type="entry name" value="ACPS"/>
    <property type="match status" value="1"/>
</dbReference>
<gene>
    <name evidence="8 10" type="primary">acpS</name>
    <name evidence="10" type="ORF">ACFFIT_09270</name>
</gene>
<comment type="caution">
    <text evidence="10">The sequence shown here is derived from an EMBL/GenBank/DDBJ whole genome shotgun (WGS) entry which is preliminary data.</text>
</comment>
<dbReference type="InterPro" id="IPR002582">
    <property type="entry name" value="ACPS"/>
</dbReference>
<accession>A0ABV6CBA1</accession>
<dbReference type="InterPro" id="IPR037143">
    <property type="entry name" value="4-PPantetheinyl_Trfase_dom_sf"/>
</dbReference>
<evidence type="ECO:0000259" key="9">
    <source>
        <dbReference type="Pfam" id="PF01648"/>
    </source>
</evidence>
<dbReference type="NCBIfam" id="TIGR00556">
    <property type="entry name" value="pantethn_trn"/>
    <property type="match status" value="1"/>
</dbReference>
<proteinExistence type="inferred from homology"/>
<comment type="subcellular location">
    <subcellularLocation>
        <location evidence="8">Cytoplasm</location>
    </subcellularLocation>
</comment>
<comment type="function">
    <text evidence="8">Transfers the 4'-phosphopantetheine moiety from coenzyme A to a Ser of acyl-carrier-protein.</text>
</comment>
<comment type="cofactor">
    <cofactor evidence="8">
        <name>Mg(2+)</name>
        <dbReference type="ChEBI" id="CHEBI:18420"/>
    </cofactor>
</comment>
<dbReference type="HAMAP" id="MF_00101">
    <property type="entry name" value="AcpS"/>
    <property type="match status" value="1"/>
</dbReference>
<organism evidence="10 11">
    <name type="scientific">Thorsellia kenyensis</name>
    <dbReference type="NCBI Taxonomy" id="1549888"/>
    <lineage>
        <taxon>Bacteria</taxon>
        <taxon>Pseudomonadati</taxon>
        <taxon>Pseudomonadota</taxon>
        <taxon>Gammaproteobacteria</taxon>
        <taxon>Enterobacterales</taxon>
        <taxon>Thorselliaceae</taxon>
        <taxon>Thorsellia</taxon>
    </lineage>
</organism>
<keyword evidence="6 8" id="KW-0443">Lipid metabolism</keyword>
<dbReference type="InterPro" id="IPR004568">
    <property type="entry name" value="Ppantetheine-prot_Trfase_dom"/>
</dbReference>
<evidence type="ECO:0000256" key="5">
    <source>
        <dbReference type="ARBA" id="ARBA00022842"/>
    </source>
</evidence>
<keyword evidence="1 8" id="KW-0444">Lipid biosynthesis</keyword>
<reference evidence="10 11" key="1">
    <citation type="submission" date="2024-09" db="EMBL/GenBank/DDBJ databases">
        <authorList>
            <person name="Sun Q."/>
            <person name="Mori K."/>
        </authorList>
    </citation>
    <scope>NUCLEOTIDE SEQUENCE [LARGE SCALE GENOMIC DNA]</scope>
    <source>
        <strain evidence="10 11">CCM 8545</strain>
    </source>
</reference>
<keyword evidence="8" id="KW-0963">Cytoplasm</keyword>
<evidence type="ECO:0000313" key="11">
    <source>
        <dbReference type="Proteomes" id="UP001589758"/>
    </source>
</evidence>
<keyword evidence="4 8" id="KW-0276">Fatty acid metabolism</keyword>
<evidence type="ECO:0000256" key="6">
    <source>
        <dbReference type="ARBA" id="ARBA00023098"/>
    </source>
</evidence>
<evidence type="ECO:0000256" key="4">
    <source>
        <dbReference type="ARBA" id="ARBA00022832"/>
    </source>
</evidence>
<feature type="domain" description="4'-phosphopantetheinyl transferase" evidence="9">
    <location>
        <begin position="4"/>
        <end position="119"/>
    </location>
</feature>
<dbReference type="SUPFAM" id="SSF56214">
    <property type="entry name" value="4'-phosphopantetheinyl transferase"/>
    <property type="match status" value="1"/>
</dbReference>
<dbReference type="NCBIfam" id="TIGR00516">
    <property type="entry name" value="acpS"/>
    <property type="match status" value="1"/>
</dbReference>
<keyword evidence="7 8" id="KW-0275">Fatty acid biosynthesis</keyword>
<evidence type="ECO:0000256" key="2">
    <source>
        <dbReference type="ARBA" id="ARBA00022679"/>
    </source>
</evidence>
<name>A0ABV6CBA1_9GAMM</name>
<keyword evidence="2 8" id="KW-0808">Transferase</keyword>
<evidence type="ECO:0000256" key="7">
    <source>
        <dbReference type="ARBA" id="ARBA00023160"/>
    </source>
</evidence>
<evidence type="ECO:0000313" key="10">
    <source>
        <dbReference type="EMBL" id="MFC0180264.1"/>
    </source>
</evidence>
<dbReference type="EC" id="2.7.8.7" evidence="8"/>
<protein>
    <recommendedName>
        <fullName evidence="8">Holo-[acyl-carrier-protein] synthase</fullName>
        <shortName evidence="8">Holo-ACP synthase</shortName>
        <ecNumber evidence="8">2.7.8.7</ecNumber>
    </recommendedName>
    <alternativeName>
        <fullName evidence="8">4'-phosphopantetheinyl transferase AcpS</fullName>
    </alternativeName>
</protein>
<sequence length="122" mass="13606">MKTGIDLIEIERIKIALNRSGKKLEKMIFTQDELLNIGDVFENIERAAGYWATKEAAVKALGTGFNLGITFQNIEILYSQLGAPYLKLNGKFEEQMLKAGLKASNVSISHTKNYAVAIVNLW</sequence>
<keyword evidence="11" id="KW-1185">Reference proteome</keyword>
<keyword evidence="5 8" id="KW-0460">Magnesium</keyword>
<keyword evidence="3 8" id="KW-0479">Metal-binding</keyword>
<comment type="catalytic activity">
    <reaction evidence="8">
        <text>apo-[ACP] + CoA = holo-[ACP] + adenosine 3',5'-bisphosphate + H(+)</text>
        <dbReference type="Rhea" id="RHEA:12068"/>
        <dbReference type="Rhea" id="RHEA-COMP:9685"/>
        <dbReference type="Rhea" id="RHEA-COMP:9690"/>
        <dbReference type="ChEBI" id="CHEBI:15378"/>
        <dbReference type="ChEBI" id="CHEBI:29999"/>
        <dbReference type="ChEBI" id="CHEBI:57287"/>
        <dbReference type="ChEBI" id="CHEBI:58343"/>
        <dbReference type="ChEBI" id="CHEBI:64479"/>
        <dbReference type="EC" id="2.7.8.7"/>
    </reaction>
</comment>
<dbReference type="Gene3D" id="3.90.470.20">
    <property type="entry name" value="4'-phosphopantetheinyl transferase domain"/>
    <property type="match status" value="1"/>
</dbReference>
<comment type="similarity">
    <text evidence="8">Belongs to the P-Pant transferase superfamily. AcpS family.</text>
</comment>
<evidence type="ECO:0000256" key="3">
    <source>
        <dbReference type="ARBA" id="ARBA00022723"/>
    </source>
</evidence>
<dbReference type="GO" id="GO:0008897">
    <property type="term" value="F:holo-[acyl-carrier-protein] synthase activity"/>
    <property type="evidence" value="ECO:0007669"/>
    <property type="project" value="UniProtKB-EC"/>
</dbReference>
<dbReference type="EMBL" id="JBHLXE010000097">
    <property type="protein sequence ID" value="MFC0180264.1"/>
    <property type="molecule type" value="Genomic_DNA"/>
</dbReference>
<evidence type="ECO:0000256" key="8">
    <source>
        <dbReference type="HAMAP-Rule" id="MF_00101"/>
    </source>
</evidence>
<evidence type="ECO:0000256" key="1">
    <source>
        <dbReference type="ARBA" id="ARBA00022516"/>
    </source>
</evidence>